<sequence>MKLRRLPSSLLFLAIPAISTLSTSLANPLPDSNESSNSRLITRNEAVFSLSTPSAYSPDKKSRKSRALADLPYDGKDGKPHAGPWVETGADRDRKKAKEFQNQREQLLEVDSRDPPSDHVGPDGKPIPASNDGVMDDPNREEPKEGTTGTEGGVSEKSKELKVGAEKKPDPPKEAPPLPHSEQQKIKQSAHTEPKTKGDDTKKDTVLEKPEDLPESPHNIPPPTPPGNPSDPLNLGEPGSPTDKSHDKTFKRPNEIIQPLHSFLLSLTMILFSEVGDKTFLVAA</sequence>
<evidence type="ECO:0000256" key="1">
    <source>
        <dbReference type="SAM" id="MobiDB-lite"/>
    </source>
</evidence>
<accession>A0A1B7NXZ8</accession>
<dbReference type="AlphaFoldDB" id="A0A1B7NXZ8"/>
<feature type="compositionally biased region" description="Basic and acidic residues" evidence="1">
    <location>
        <begin position="154"/>
        <end position="173"/>
    </location>
</feature>
<organism evidence="3 4">
    <name type="scientific">Emergomyces africanus</name>
    <dbReference type="NCBI Taxonomy" id="1955775"/>
    <lineage>
        <taxon>Eukaryota</taxon>
        <taxon>Fungi</taxon>
        <taxon>Dikarya</taxon>
        <taxon>Ascomycota</taxon>
        <taxon>Pezizomycotina</taxon>
        <taxon>Eurotiomycetes</taxon>
        <taxon>Eurotiomycetidae</taxon>
        <taxon>Onygenales</taxon>
        <taxon>Ajellomycetaceae</taxon>
        <taxon>Emergomyces</taxon>
    </lineage>
</organism>
<dbReference type="Proteomes" id="UP000091918">
    <property type="component" value="Unassembled WGS sequence"/>
</dbReference>
<dbReference type="STRING" id="1658172.A0A1B7NXZ8"/>
<feature type="signal peptide" evidence="2">
    <location>
        <begin position="1"/>
        <end position="26"/>
    </location>
</feature>
<reference evidence="3 4" key="1">
    <citation type="submission" date="2015-07" db="EMBL/GenBank/DDBJ databases">
        <title>Emmonsia species relationships and genome sequence.</title>
        <authorList>
            <person name="Cuomo C.A."/>
            <person name="Schwartz I.S."/>
            <person name="Kenyon C."/>
            <person name="de Hoog G.S."/>
            <person name="Govender N.P."/>
            <person name="Botha A."/>
            <person name="Moreno L."/>
            <person name="de Vries M."/>
            <person name="Munoz J.F."/>
            <person name="Stielow J.B."/>
        </authorList>
    </citation>
    <scope>NUCLEOTIDE SEQUENCE [LARGE SCALE GENOMIC DNA]</scope>
    <source>
        <strain evidence="3 4">CBS 136260</strain>
    </source>
</reference>
<keyword evidence="4" id="KW-1185">Reference proteome</keyword>
<dbReference type="OrthoDB" id="442680at2759"/>
<protein>
    <recommendedName>
        <fullName evidence="5">GDT1 family protein</fullName>
    </recommendedName>
</protein>
<dbReference type="EMBL" id="LGUA01000466">
    <property type="protein sequence ID" value="OAX81487.1"/>
    <property type="molecule type" value="Genomic_DNA"/>
</dbReference>
<evidence type="ECO:0000256" key="2">
    <source>
        <dbReference type="SAM" id="SignalP"/>
    </source>
</evidence>
<feature type="chain" id="PRO_5008598298" description="GDT1 family protein" evidence="2">
    <location>
        <begin position="27"/>
        <end position="284"/>
    </location>
</feature>
<evidence type="ECO:0000313" key="4">
    <source>
        <dbReference type="Proteomes" id="UP000091918"/>
    </source>
</evidence>
<comment type="caution">
    <text evidence="3">The sequence shown here is derived from an EMBL/GenBank/DDBJ whole genome shotgun (WGS) entry which is preliminary data.</text>
</comment>
<evidence type="ECO:0008006" key="5">
    <source>
        <dbReference type="Google" id="ProtNLM"/>
    </source>
</evidence>
<dbReference type="PROSITE" id="PS01214">
    <property type="entry name" value="UPF0016"/>
    <property type="match status" value="1"/>
</dbReference>
<feature type="compositionally biased region" description="Basic and acidic residues" evidence="1">
    <location>
        <begin position="243"/>
        <end position="253"/>
    </location>
</feature>
<dbReference type="InterPro" id="IPR049555">
    <property type="entry name" value="GDT1-like_CS"/>
</dbReference>
<proteinExistence type="predicted"/>
<name>A0A1B7NXZ8_9EURO</name>
<feature type="region of interest" description="Disordered" evidence="1">
    <location>
        <begin position="50"/>
        <end position="253"/>
    </location>
</feature>
<feature type="compositionally biased region" description="Basic and acidic residues" evidence="1">
    <location>
        <begin position="89"/>
        <end position="122"/>
    </location>
</feature>
<keyword evidence="2" id="KW-0732">Signal</keyword>
<evidence type="ECO:0000313" key="3">
    <source>
        <dbReference type="EMBL" id="OAX81487.1"/>
    </source>
</evidence>
<feature type="compositionally biased region" description="Basic and acidic residues" evidence="1">
    <location>
        <begin position="182"/>
        <end position="212"/>
    </location>
</feature>
<feature type="compositionally biased region" description="Pro residues" evidence="1">
    <location>
        <begin position="219"/>
        <end position="229"/>
    </location>
</feature>
<gene>
    <name evidence="3" type="ORF">ACJ72_04172</name>
</gene>